<organism evidence="1 2">
    <name type="scientific">Aphanomyces astaci</name>
    <name type="common">Crayfish plague agent</name>
    <dbReference type="NCBI Taxonomy" id="112090"/>
    <lineage>
        <taxon>Eukaryota</taxon>
        <taxon>Sar</taxon>
        <taxon>Stramenopiles</taxon>
        <taxon>Oomycota</taxon>
        <taxon>Saprolegniomycetes</taxon>
        <taxon>Saprolegniales</taxon>
        <taxon>Verrucalvaceae</taxon>
        <taxon>Aphanomyces</taxon>
    </lineage>
</organism>
<accession>A0A397A864</accession>
<dbReference type="VEuPathDB" id="FungiDB:H257_19126"/>
<dbReference type="AlphaFoldDB" id="A0A397A864"/>
<dbReference type="PANTHER" id="PTHR34859">
    <property type="entry name" value="UNNAMED PRODUCT"/>
    <property type="match status" value="1"/>
</dbReference>
<evidence type="ECO:0000313" key="1">
    <source>
        <dbReference type="EMBL" id="RHY01929.1"/>
    </source>
</evidence>
<name>A0A397A864_APHAT</name>
<reference evidence="1 2" key="1">
    <citation type="submission" date="2018-08" db="EMBL/GenBank/DDBJ databases">
        <title>Aphanomyces genome sequencing and annotation.</title>
        <authorList>
            <person name="Minardi D."/>
            <person name="Oidtmann B."/>
            <person name="Van Der Giezen M."/>
            <person name="Studholme D.J."/>
        </authorList>
    </citation>
    <scope>NUCLEOTIDE SEQUENCE [LARGE SCALE GENOMIC DNA]</scope>
    <source>
        <strain evidence="1 2">Kv</strain>
    </source>
</reference>
<dbReference type="EMBL" id="QUSZ01007661">
    <property type="protein sequence ID" value="RHY01929.1"/>
    <property type="molecule type" value="Genomic_DNA"/>
</dbReference>
<comment type="caution">
    <text evidence="1">The sequence shown here is derived from an EMBL/GenBank/DDBJ whole genome shotgun (WGS) entry which is preliminary data.</text>
</comment>
<protein>
    <submittedName>
        <fullName evidence="1">Uncharacterized protein</fullName>
    </submittedName>
</protein>
<evidence type="ECO:0000313" key="2">
    <source>
        <dbReference type="Proteomes" id="UP000265427"/>
    </source>
</evidence>
<dbReference type="PANTHER" id="PTHR34859:SF2">
    <property type="entry name" value="LYSM DOMAIN-CONTAINING PROTEIN"/>
    <property type="match status" value="1"/>
</dbReference>
<gene>
    <name evidence="1" type="ORF">DYB36_013450</name>
</gene>
<proteinExistence type="predicted"/>
<dbReference type="Proteomes" id="UP000265427">
    <property type="component" value="Unassembled WGS sequence"/>
</dbReference>
<sequence length="445" mass="47925">MLQNRTGYKYFATWLESAPSLYASARLLDQGLKAGWDTPFRYDKCRNIFDMKLEVCVVQLKTSLCHLPRLDLMANILAFLTAFAAMASGTANQTDDHQPQAATFFCWKATQTRGVGRVPESCAAGEERLGLLCYDKCPVGTTRVGLDCHSICPAGFADHGLFCRYSEYGRGVGYPWKFGDWLDNSGMYERCQKDEGQDKCETSGLLVYPMCKPGYTAFGCCLCRPEVPNCTALGLGGGLDLSCAKKITIGTPTLGTCAANEDLDAGLCYPKCKPGYTGVGPVCWGLPPPSWVPCGMGAARNSVLCGLAIKDQVVSALVLAFNIATRFSSSSAKVLQAPVNADKVSQLSKAWSVIAPLVKAPEFKAGTTWAKITTGKKVYSAFNGFSSSSFIVYYSQNATFTVEDYVRTSAAILSVFEPSGIASVVAAYTYPTCDKVEGILTNKLG</sequence>